<comment type="similarity">
    <text evidence="1">Belongs to the sigma-70 factor family. ECF subfamily.</text>
</comment>
<feature type="domain" description="DUF6596" evidence="7">
    <location>
        <begin position="169"/>
        <end position="265"/>
    </location>
</feature>
<evidence type="ECO:0000313" key="9">
    <source>
        <dbReference type="Proteomes" id="UP000632138"/>
    </source>
</evidence>
<keyword evidence="3" id="KW-0731">Sigma factor</keyword>
<proteinExistence type="inferred from homology"/>
<dbReference type="Pfam" id="PF08281">
    <property type="entry name" value="Sigma70_r4_2"/>
    <property type="match status" value="1"/>
</dbReference>
<dbReference type="InterPro" id="IPR013325">
    <property type="entry name" value="RNA_pol_sigma_r2"/>
</dbReference>
<comment type="caution">
    <text evidence="8">The sequence shown here is derived from an EMBL/GenBank/DDBJ whole genome shotgun (WGS) entry which is preliminary data.</text>
</comment>
<reference evidence="8 9" key="1">
    <citation type="submission" date="2021-01" db="EMBL/GenBank/DDBJ databases">
        <title>Actinoplanes sp. nov. LDG1-06 isolated from lichen.</title>
        <authorList>
            <person name="Saeng-In P."/>
            <person name="Phongsopitanun W."/>
            <person name="Kanchanasin P."/>
            <person name="Yuki M."/>
            <person name="Kudo T."/>
            <person name="Ohkuma M."/>
            <person name="Tanasupawat S."/>
        </authorList>
    </citation>
    <scope>NUCLEOTIDE SEQUENCE [LARGE SCALE GENOMIC DNA]</scope>
    <source>
        <strain evidence="8 9">LDG1-06</strain>
    </source>
</reference>
<dbReference type="EMBL" id="JAENHP010000005">
    <property type="protein sequence ID" value="MBM2617525.1"/>
    <property type="molecule type" value="Genomic_DNA"/>
</dbReference>
<dbReference type="PANTHER" id="PTHR47756">
    <property type="entry name" value="BLL6612 PROTEIN-RELATED"/>
    <property type="match status" value="1"/>
</dbReference>
<dbReference type="Pfam" id="PF04542">
    <property type="entry name" value="Sigma70_r2"/>
    <property type="match status" value="1"/>
</dbReference>
<evidence type="ECO:0000259" key="5">
    <source>
        <dbReference type="Pfam" id="PF04542"/>
    </source>
</evidence>
<evidence type="ECO:0000256" key="4">
    <source>
        <dbReference type="ARBA" id="ARBA00023163"/>
    </source>
</evidence>
<feature type="domain" description="RNA polymerase sigma-70 region 2" evidence="5">
    <location>
        <begin position="12"/>
        <end position="77"/>
    </location>
</feature>
<name>A0ABS2ACK8_9ACTN</name>
<evidence type="ECO:0000259" key="6">
    <source>
        <dbReference type="Pfam" id="PF08281"/>
    </source>
</evidence>
<sequence length="406" mass="44233">MSTPGPAVEHLLRSEAPQVLGALVRRFGHFDLAEDAVQEALLAASRQWPVDGVPADPRSWLIRVGYRRLVDLLRAEQARRRREYDTATAVPAAPVSAVDDSLTLLLLCCHPSLTSTAQVALTLRAVGGLTTAEIAHAYGIGENAMSARISRAKKQLRGVRFTQPVEAGRVRPVLYLIFNEGYVASSGDHLDRVDLADEAIRLTRMLHGSAGGDSETAGLLALMLLTQARRPARTGNDGRLVPWEEQDRSRWDRALIREGTDLLDAVWAEPDAGPYRIQAAIAAVHAAASAGEETDWPQIAALYEGLEAVSPTAPVRLSRVVAVAQAYGPRRGLDLLDELNERHDLAGEPLTRQRERAVRAHLLERTGEHGEAARLYRAAAGLTANTVEQQYLLGRADRIRLSEPPA</sequence>
<organism evidence="8 9">
    <name type="scientific">Paractinoplanes ovalisporus</name>
    <dbReference type="NCBI Taxonomy" id="2810368"/>
    <lineage>
        <taxon>Bacteria</taxon>
        <taxon>Bacillati</taxon>
        <taxon>Actinomycetota</taxon>
        <taxon>Actinomycetes</taxon>
        <taxon>Micromonosporales</taxon>
        <taxon>Micromonosporaceae</taxon>
        <taxon>Paractinoplanes</taxon>
    </lineage>
</organism>
<gene>
    <name evidence="8" type="ORF">JIG36_18380</name>
</gene>
<dbReference type="PANTHER" id="PTHR47756:SF2">
    <property type="entry name" value="BLL6612 PROTEIN"/>
    <property type="match status" value="1"/>
</dbReference>
<evidence type="ECO:0000256" key="1">
    <source>
        <dbReference type="ARBA" id="ARBA00010641"/>
    </source>
</evidence>
<dbReference type="InterPro" id="IPR013249">
    <property type="entry name" value="RNA_pol_sigma70_r4_t2"/>
</dbReference>
<dbReference type="InterPro" id="IPR036388">
    <property type="entry name" value="WH-like_DNA-bd_sf"/>
</dbReference>
<dbReference type="Pfam" id="PF20239">
    <property type="entry name" value="DUF6596"/>
    <property type="match status" value="1"/>
</dbReference>
<keyword evidence="2" id="KW-0805">Transcription regulation</keyword>
<accession>A0ABS2ACK8</accession>
<evidence type="ECO:0000256" key="2">
    <source>
        <dbReference type="ARBA" id="ARBA00023015"/>
    </source>
</evidence>
<dbReference type="NCBIfam" id="TIGR02937">
    <property type="entry name" value="sigma70-ECF"/>
    <property type="match status" value="1"/>
</dbReference>
<dbReference type="InterPro" id="IPR007627">
    <property type="entry name" value="RNA_pol_sigma70_r2"/>
</dbReference>
<dbReference type="SUPFAM" id="SSF88946">
    <property type="entry name" value="Sigma2 domain of RNA polymerase sigma factors"/>
    <property type="match status" value="1"/>
</dbReference>
<dbReference type="InterPro" id="IPR014284">
    <property type="entry name" value="RNA_pol_sigma-70_dom"/>
</dbReference>
<dbReference type="Gene3D" id="1.10.1740.10">
    <property type="match status" value="1"/>
</dbReference>
<evidence type="ECO:0000259" key="7">
    <source>
        <dbReference type="Pfam" id="PF20239"/>
    </source>
</evidence>
<keyword evidence="4" id="KW-0804">Transcription</keyword>
<keyword evidence="9" id="KW-1185">Reference proteome</keyword>
<evidence type="ECO:0000313" key="8">
    <source>
        <dbReference type="EMBL" id="MBM2617525.1"/>
    </source>
</evidence>
<dbReference type="RefSeq" id="WP_203377558.1">
    <property type="nucleotide sequence ID" value="NZ_JAENHP010000005.1"/>
</dbReference>
<dbReference type="InterPro" id="IPR046531">
    <property type="entry name" value="DUF6596"/>
</dbReference>
<dbReference type="SUPFAM" id="SSF88659">
    <property type="entry name" value="Sigma3 and sigma4 domains of RNA polymerase sigma factors"/>
    <property type="match status" value="1"/>
</dbReference>
<feature type="domain" description="RNA polymerase sigma factor 70 region 4 type 2" evidence="6">
    <location>
        <begin position="105"/>
        <end position="156"/>
    </location>
</feature>
<dbReference type="InterPro" id="IPR013324">
    <property type="entry name" value="RNA_pol_sigma_r3/r4-like"/>
</dbReference>
<dbReference type="Gene3D" id="1.10.10.10">
    <property type="entry name" value="Winged helix-like DNA-binding domain superfamily/Winged helix DNA-binding domain"/>
    <property type="match status" value="1"/>
</dbReference>
<dbReference type="Proteomes" id="UP000632138">
    <property type="component" value="Unassembled WGS sequence"/>
</dbReference>
<protein>
    <submittedName>
        <fullName evidence="8">Sigma-70 family RNA polymerase sigma factor</fullName>
    </submittedName>
</protein>
<evidence type="ECO:0000256" key="3">
    <source>
        <dbReference type="ARBA" id="ARBA00023082"/>
    </source>
</evidence>